<accession>A0A3D8SDE4</accession>
<protein>
    <recommendedName>
        <fullName evidence="2">DUF7905 domain-containing protein</fullName>
    </recommendedName>
</protein>
<dbReference type="OrthoDB" id="3439512at2759"/>
<feature type="region of interest" description="Disordered" evidence="1">
    <location>
        <begin position="580"/>
        <end position="604"/>
    </location>
</feature>
<sequence length="1032" mass="116288">MSSIVPGTEADIITLKTRIVYNDAECSFVVNCPKTHADFVYNVVHKALTHLINKEQHLLDNRVSDFGLDLTDDSDGDDKDAPLKSKRLKRRPKLGQKENLKHSEEEEVAVETASATIAASQDIPEAILSFKYMDIWDYEGLSTSLDLVISDLMLQELRESSNCHLIKDSVGQRIFIGAFTEQSLHSVVNKLDIIRKYHGDGISLVSHHFYTEDLDNVQVALKPAKKIKGGKRYVTTLIDTLNQALLPDTLRLDYKKLKKSYTVICYTFDPLRSIYVPSGLSKFRPAVPENQKTSMLKIWEMFIFSERGRPKLEYNNPEMPQNENPVAASQGLSHPMKVIHTNGPSSSILTQADRIEQWAQAVPNDHSGSEIFEGSKQLLEKADFTKAPIINRDNPLGDDEAPVSENMILKDISKQPRTPWDNYTELPVSTAGNLVRPKRTMFPPPSLLQATHQPAVGSQMELSPLVGQPPRAVEPLLVISQSQNAKIASTSGFAEALVKGSAYSAHATTRSGLTDNNFKFNIEPPNMDEYPPLPPPTVRIESKKSVPLGRNSIQSTARIAKIGPSHNAQVPNVSDQLSQDARSLGCQPGHGPDAGDLLSDFFNAGPSDDNTSMSLIDALEPIRQPKNDDKTQEISEVATRAFHNTMNQKAPKSLPEVHRETGIRSNQNWLQPVDPQPEFYLAVKTDFYKMLERLRGFRGEVVFRATLGRIVLRGFAKHLVSDEKSYPMDCEELKGMLNKNIQDIGVGPWSHFTKLLSTLPADMKHIVDLRNTNGDRMWEPDHFDWDVFYDIEFNVNEDGFDRQYILQIHAEKFTYVFKTKKDIGLMYLHCTQRDWDACITAEGFKTDPDDEYNEFAKSILESLVVIPNKQLELSFETPISPKFSAGYNIRVRRVSYYSDREKRSILHVTDVEDYQLETRQVGVMQEYRTQALPLHRGDVSQWHEVSISSAVADKAFLQNLKLELGEEAGWTVAMLENKDVASDILTPALNMIKQIDGVGYWNNNGHEHVLESRSSPSKTGTFVPQKPQVQYW</sequence>
<dbReference type="Proteomes" id="UP000256645">
    <property type="component" value="Unassembled WGS sequence"/>
</dbReference>
<evidence type="ECO:0000256" key="1">
    <source>
        <dbReference type="SAM" id="MobiDB-lite"/>
    </source>
</evidence>
<proteinExistence type="predicted"/>
<gene>
    <name evidence="3" type="ORF">BP6252_01945</name>
</gene>
<dbReference type="EMBL" id="PDLM01000002">
    <property type="protein sequence ID" value="RDW84355.1"/>
    <property type="molecule type" value="Genomic_DNA"/>
</dbReference>
<evidence type="ECO:0000259" key="2">
    <source>
        <dbReference type="Pfam" id="PF25482"/>
    </source>
</evidence>
<dbReference type="Pfam" id="PF25482">
    <property type="entry name" value="DUF7905"/>
    <property type="match status" value="1"/>
</dbReference>
<feature type="compositionally biased region" description="Basic residues" evidence="1">
    <location>
        <begin position="84"/>
        <end position="94"/>
    </location>
</feature>
<reference evidence="3 4" key="1">
    <citation type="journal article" date="2018" name="IMA Fungus">
        <title>IMA Genome-F 9: Draft genome sequence of Annulohypoxylon stygium, Aspergillus mulundensis, Berkeleyomyces basicola (syn. Thielaviopsis basicola), Ceratocystis smalleyi, two Cercospora beticola strains, Coleophoma cylindrospora, Fusarium fracticaudum, Phialophora cf. hyalina, and Morchella septimelata.</title>
        <authorList>
            <person name="Wingfield B.D."/>
            <person name="Bills G.F."/>
            <person name="Dong Y."/>
            <person name="Huang W."/>
            <person name="Nel W.J."/>
            <person name="Swalarsk-Parry B.S."/>
            <person name="Vaghefi N."/>
            <person name="Wilken P.M."/>
            <person name="An Z."/>
            <person name="de Beer Z.W."/>
            <person name="De Vos L."/>
            <person name="Chen L."/>
            <person name="Duong T.A."/>
            <person name="Gao Y."/>
            <person name="Hammerbacher A."/>
            <person name="Kikkert J.R."/>
            <person name="Li Y."/>
            <person name="Li H."/>
            <person name="Li K."/>
            <person name="Li Q."/>
            <person name="Liu X."/>
            <person name="Ma X."/>
            <person name="Naidoo K."/>
            <person name="Pethybridge S.J."/>
            <person name="Sun J."/>
            <person name="Steenkamp E.T."/>
            <person name="van der Nest M.A."/>
            <person name="van Wyk S."/>
            <person name="Wingfield M.J."/>
            <person name="Xiong C."/>
            <person name="Yue Q."/>
            <person name="Zhang X."/>
        </authorList>
    </citation>
    <scope>NUCLEOTIDE SEQUENCE [LARGE SCALE GENOMIC DNA]</scope>
    <source>
        <strain evidence="3 4">BP6252</strain>
    </source>
</reference>
<feature type="compositionally biased region" description="Basic and acidic residues" evidence="1">
    <location>
        <begin position="95"/>
        <end position="104"/>
    </location>
</feature>
<feature type="domain" description="DUF7905" evidence="2">
    <location>
        <begin position="684"/>
        <end position="972"/>
    </location>
</feature>
<name>A0A3D8SDE4_9HELO</name>
<comment type="caution">
    <text evidence="3">The sequence shown here is derived from an EMBL/GenBank/DDBJ whole genome shotgun (WGS) entry which is preliminary data.</text>
</comment>
<organism evidence="3 4">
    <name type="scientific">Coleophoma cylindrospora</name>
    <dbReference type="NCBI Taxonomy" id="1849047"/>
    <lineage>
        <taxon>Eukaryota</taxon>
        <taxon>Fungi</taxon>
        <taxon>Dikarya</taxon>
        <taxon>Ascomycota</taxon>
        <taxon>Pezizomycotina</taxon>
        <taxon>Leotiomycetes</taxon>
        <taxon>Helotiales</taxon>
        <taxon>Dermateaceae</taxon>
        <taxon>Coleophoma</taxon>
    </lineage>
</organism>
<dbReference type="InterPro" id="IPR057227">
    <property type="entry name" value="DUF7905"/>
</dbReference>
<evidence type="ECO:0000313" key="3">
    <source>
        <dbReference type="EMBL" id="RDW84355.1"/>
    </source>
</evidence>
<keyword evidence="4" id="KW-1185">Reference proteome</keyword>
<dbReference type="AlphaFoldDB" id="A0A3D8SDE4"/>
<evidence type="ECO:0000313" key="4">
    <source>
        <dbReference type="Proteomes" id="UP000256645"/>
    </source>
</evidence>
<feature type="region of interest" description="Disordered" evidence="1">
    <location>
        <begin position="77"/>
        <end position="106"/>
    </location>
</feature>